<comment type="subcellular location">
    <subcellularLocation>
        <location evidence="1">Nucleus envelope</location>
    </subcellularLocation>
    <subcellularLocation>
        <location evidence="4">Nucleus</location>
        <location evidence="4">Nuclear pore complex</location>
    </subcellularLocation>
</comment>
<dbReference type="PANTHER" id="PTHR11225:SF4">
    <property type="entry name" value="NUCLEAR PORE COMPLEX PROTEIN NUP93"/>
    <property type="match status" value="1"/>
</dbReference>
<evidence type="ECO:0000256" key="3">
    <source>
        <dbReference type="ARBA" id="ARBA00023242"/>
    </source>
</evidence>
<keyword evidence="4" id="KW-0472">Membrane</keyword>
<keyword evidence="6" id="KW-1185">Reference proteome</keyword>
<evidence type="ECO:0000313" key="5">
    <source>
        <dbReference type="EMBL" id="KAK8960995.1"/>
    </source>
</evidence>
<organism evidence="5 6">
    <name type="scientific">Platanthera guangdongensis</name>
    <dbReference type="NCBI Taxonomy" id="2320717"/>
    <lineage>
        <taxon>Eukaryota</taxon>
        <taxon>Viridiplantae</taxon>
        <taxon>Streptophyta</taxon>
        <taxon>Embryophyta</taxon>
        <taxon>Tracheophyta</taxon>
        <taxon>Spermatophyta</taxon>
        <taxon>Magnoliopsida</taxon>
        <taxon>Liliopsida</taxon>
        <taxon>Asparagales</taxon>
        <taxon>Orchidaceae</taxon>
        <taxon>Orchidoideae</taxon>
        <taxon>Orchideae</taxon>
        <taxon>Orchidinae</taxon>
        <taxon>Platanthera</taxon>
    </lineage>
</organism>
<dbReference type="PANTHER" id="PTHR11225">
    <property type="entry name" value="NUCLEAR PORE COMPLEX PROTEIN NUP93 NUCLEOPORIN NUP93 DEAD EYE PROTEIN"/>
    <property type="match status" value="1"/>
</dbReference>
<comment type="caution">
    <text evidence="5">The sequence shown here is derived from an EMBL/GenBank/DDBJ whole genome shotgun (WGS) entry which is preliminary data.</text>
</comment>
<keyword evidence="3 4" id="KW-0539">Nucleus</keyword>
<gene>
    <name evidence="5" type="ORF">KSP40_PGU011909</name>
</gene>
<sequence>MLHGRLEGDSSITSFIQSGNDILETFKYSADASLQEKELISEQRTVLRQLEAILSIHKLARAGKYVDAVIEITKLPFLPLNPRTPDVAIDVNLSPLVRACVPDLLKVALSCAENIHDNDGTLRAFKSKISNFVANNMTRSWPQDLYEKVARIV</sequence>
<name>A0ABR2MBM2_9ASPA</name>
<protein>
    <recommendedName>
        <fullName evidence="4">Nuclear pore protein</fullName>
    </recommendedName>
</protein>
<dbReference type="InterPro" id="IPR007231">
    <property type="entry name" value="Nucleoporin_int_Nup93/Nic96"/>
</dbReference>
<keyword evidence="4" id="KW-0653">Protein transport</keyword>
<evidence type="ECO:0000313" key="6">
    <source>
        <dbReference type="Proteomes" id="UP001412067"/>
    </source>
</evidence>
<comment type="similarity">
    <text evidence="2 4">Belongs to the nucleoporin interacting component (NIC) family.</text>
</comment>
<dbReference type="Proteomes" id="UP001412067">
    <property type="component" value="Unassembled WGS sequence"/>
</dbReference>
<reference evidence="5 6" key="1">
    <citation type="journal article" date="2022" name="Nat. Plants">
        <title>Genomes of leafy and leafless Platanthera orchids illuminate the evolution of mycoheterotrophy.</title>
        <authorList>
            <person name="Li M.H."/>
            <person name="Liu K.W."/>
            <person name="Li Z."/>
            <person name="Lu H.C."/>
            <person name="Ye Q.L."/>
            <person name="Zhang D."/>
            <person name="Wang J.Y."/>
            <person name="Li Y.F."/>
            <person name="Zhong Z.M."/>
            <person name="Liu X."/>
            <person name="Yu X."/>
            <person name="Liu D.K."/>
            <person name="Tu X.D."/>
            <person name="Liu B."/>
            <person name="Hao Y."/>
            <person name="Liao X.Y."/>
            <person name="Jiang Y.T."/>
            <person name="Sun W.H."/>
            <person name="Chen J."/>
            <person name="Chen Y.Q."/>
            <person name="Ai Y."/>
            <person name="Zhai J.W."/>
            <person name="Wu S.S."/>
            <person name="Zhou Z."/>
            <person name="Hsiao Y.Y."/>
            <person name="Wu W.L."/>
            <person name="Chen Y.Y."/>
            <person name="Lin Y.F."/>
            <person name="Hsu J.L."/>
            <person name="Li C.Y."/>
            <person name="Wang Z.W."/>
            <person name="Zhao X."/>
            <person name="Zhong W.Y."/>
            <person name="Ma X.K."/>
            <person name="Ma L."/>
            <person name="Huang J."/>
            <person name="Chen G.Z."/>
            <person name="Huang M.Z."/>
            <person name="Huang L."/>
            <person name="Peng D.H."/>
            <person name="Luo Y.B."/>
            <person name="Zou S.Q."/>
            <person name="Chen S.P."/>
            <person name="Lan S."/>
            <person name="Tsai W.C."/>
            <person name="Van de Peer Y."/>
            <person name="Liu Z.J."/>
        </authorList>
    </citation>
    <scope>NUCLEOTIDE SEQUENCE [LARGE SCALE GENOMIC DNA]</scope>
    <source>
        <strain evidence="5">Lor288</strain>
    </source>
</reference>
<keyword evidence="4" id="KW-0906">Nuclear pore complex</keyword>
<dbReference type="Pfam" id="PF04097">
    <property type="entry name" value="Nic96"/>
    <property type="match status" value="1"/>
</dbReference>
<keyword evidence="4" id="KW-0509">mRNA transport</keyword>
<evidence type="ECO:0000256" key="4">
    <source>
        <dbReference type="RuleBase" id="RU364035"/>
    </source>
</evidence>
<evidence type="ECO:0000256" key="1">
    <source>
        <dbReference type="ARBA" id="ARBA00004259"/>
    </source>
</evidence>
<keyword evidence="4" id="KW-0811">Translocation</keyword>
<accession>A0ABR2MBM2</accession>
<dbReference type="EMBL" id="JBBWWR010000010">
    <property type="protein sequence ID" value="KAK8960995.1"/>
    <property type="molecule type" value="Genomic_DNA"/>
</dbReference>
<proteinExistence type="inferred from homology"/>
<evidence type="ECO:0000256" key="2">
    <source>
        <dbReference type="ARBA" id="ARBA00010186"/>
    </source>
</evidence>
<keyword evidence="4" id="KW-0813">Transport</keyword>